<feature type="transmembrane region" description="Helical" evidence="1">
    <location>
        <begin position="383"/>
        <end position="404"/>
    </location>
</feature>
<protein>
    <submittedName>
        <fullName evidence="2">Uncharacterized protein</fullName>
    </submittedName>
</protein>
<dbReference type="AlphaFoldDB" id="A0A067T6M4"/>
<dbReference type="Proteomes" id="UP000027222">
    <property type="component" value="Unassembled WGS sequence"/>
</dbReference>
<name>A0A067T6M4_GALM3</name>
<dbReference type="PANTHER" id="PTHR35043:SF7">
    <property type="entry name" value="TRANSCRIPTION FACTOR DOMAIN-CONTAINING PROTEIN"/>
    <property type="match status" value="1"/>
</dbReference>
<accession>A0A067T6M4</accession>
<keyword evidence="1" id="KW-0812">Transmembrane</keyword>
<dbReference type="HOGENOM" id="CLU_022883_6_1_1"/>
<feature type="transmembrane region" description="Helical" evidence="1">
    <location>
        <begin position="416"/>
        <end position="439"/>
    </location>
</feature>
<feature type="transmembrane region" description="Helical" evidence="1">
    <location>
        <begin position="349"/>
        <end position="371"/>
    </location>
</feature>
<dbReference type="EMBL" id="KL142382">
    <property type="protein sequence ID" value="KDR74668.1"/>
    <property type="molecule type" value="Genomic_DNA"/>
</dbReference>
<dbReference type="PANTHER" id="PTHR35043">
    <property type="entry name" value="TRANSCRIPTION FACTOR DOMAIN-CONTAINING PROTEIN"/>
    <property type="match status" value="1"/>
</dbReference>
<evidence type="ECO:0000313" key="3">
    <source>
        <dbReference type="Proteomes" id="UP000027222"/>
    </source>
</evidence>
<evidence type="ECO:0000313" key="2">
    <source>
        <dbReference type="EMBL" id="KDR74668.1"/>
    </source>
</evidence>
<proteinExistence type="predicted"/>
<feature type="transmembrane region" description="Helical" evidence="1">
    <location>
        <begin position="27"/>
        <end position="49"/>
    </location>
</feature>
<keyword evidence="3" id="KW-1185">Reference proteome</keyword>
<organism evidence="2 3">
    <name type="scientific">Galerina marginata (strain CBS 339.88)</name>
    <dbReference type="NCBI Taxonomy" id="685588"/>
    <lineage>
        <taxon>Eukaryota</taxon>
        <taxon>Fungi</taxon>
        <taxon>Dikarya</taxon>
        <taxon>Basidiomycota</taxon>
        <taxon>Agaricomycotina</taxon>
        <taxon>Agaricomycetes</taxon>
        <taxon>Agaricomycetidae</taxon>
        <taxon>Agaricales</taxon>
        <taxon>Agaricineae</taxon>
        <taxon>Strophariaceae</taxon>
        <taxon>Galerina</taxon>
    </lineage>
</organism>
<reference evidence="3" key="1">
    <citation type="journal article" date="2014" name="Proc. Natl. Acad. Sci. U.S.A.">
        <title>Extensive sampling of basidiomycete genomes demonstrates inadequacy of the white-rot/brown-rot paradigm for wood decay fungi.</title>
        <authorList>
            <person name="Riley R."/>
            <person name="Salamov A.A."/>
            <person name="Brown D.W."/>
            <person name="Nagy L.G."/>
            <person name="Floudas D."/>
            <person name="Held B.W."/>
            <person name="Levasseur A."/>
            <person name="Lombard V."/>
            <person name="Morin E."/>
            <person name="Otillar R."/>
            <person name="Lindquist E.A."/>
            <person name="Sun H."/>
            <person name="LaButti K.M."/>
            <person name="Schmutz J."/>
            <person name="Jabbour D."/>
            <person name="Luo H."/>
            <person name="Baker S.E."/>
            <person name="Pisabarro A.G."/>
            <person name="Walton J.D."/>
            <person name="Blanchette R.A."/>
            <person name="Henrissat B."/>
            <person name="Martin F."/>
            <person name="Cullen D."/>
            <person name="Hibbett D.S."/>
            <person name="Grigoriev I.V."/>
        </authorList>
    </citation>
    <scope>NUCLEOTIDE SEQUENCE [LARGE SCALE GENOMIC DNA]</scope>
    <source>
        <strain evidence="3">CBS 339.88</strain>
    </source>
</reference>
<sequence length="467" mass="52870">MYSRQNNSNASSPEEIACTNTRSTWDIFWSCLVTIIACSWVSVHPNILAPDEGRQRKVLQQLELTFWSIISPEVIIYWAASQWFGAHRIVSKFSKYSWTTTHGYFIQMGGFILYDGDNEVGVLLPDKLWDLLQEGKVEMPDTTENEIKDRSKGDGFSKGFVIVQTTWFVIQCLARRVRGLTITQLELVTLAYATLNVVMYTFWWIKPLDVETTVRVDLLQPTIVKARISTEIRETDAVNKHYSNTSLPEVPPCSYPNGQARPYGSFDQINYSHLFHRARHFVSGTLFRWPVLELISFVHGMGDATGNDNTKVDSEKRIRLNTFYAYNPNLACGPTPCAAKTLTRARLNLFVLLPVVGIVFGAIHCCGWYFSSPSIIEGEIWRVSSAVITGIPAIGLLGILLTILQQHSPINFVQLWHGRLIAILIHLMLPFYGVARLALLVEAFISLRELPQTALEVVEWTSFIPHV</sequence>
<dbReference type="OrthoDB" id="9451547at2759"/>
<keyword evidence="1" id="KW-1133">Transmembrane helix</keyword>
<evidence type="ECO:0000256" key="1">
    <source>
        <dbReference type="SAM" id="Phobius"/>
    </source>
</evidence>
<keyword evidence="1" id="KW-0472">Membrane</keyword>
<gene>
    <name evidence="2" type="ORF">GALMADRAFT_1334015</name>
</gene>
<dbReference type="STRING" id="685588.A0A067T6M4"/>